<keyword evidence="4" id="KW-1185">Reference proteome</keyword>
<proteinExistence type="predicted"/>
<reference evidence="3 4" key="1">
    <citation type="submission" date="2020-03" db="EMBL/GenBank/DDBJ databases">
        <title>Bacterial isolates of synthetic phycosphere.</title>
        <authorList>
            <person name="Fu H."/>
            <person name="Moran M.A."/>
        </authorList>
    </citation>
    <scope>NUCLEOTIDE SEQUENCE [LARGE SCALE GENOMIC DNA]</scope>
    <source>
        <strain evidence="3 4">HF1</strain>
    </source>
</reference>
<feature type="transmembrane region" description="Helical" evidence="1">
    <location>
        <begin position="80"/>
        <end position="101"/>
    </location>
</feature>
<keyword evidence="3" id="KW-0407">Ion channel</keyword>
<keyword evidence="1" id="KW-0472">Membrane</keyword>
<feature type="domain" description="Potassium channel" evidence="2">
    <location>
        <begin position="31"/>
        <end position="104"/>
    </location>
</feature>
<dbReference type="Pfam" id="PF07885">
    <property type="entry name" value="Ion_trans_2"/>
    <property type="match status" value="1"/>
</dbReference>
<dbReference type="EMBL" id="JAATOP010000002">
    <property type="protein sequence ID" value="NIY71675.1"/>
    <property type="molecule type" value="Genomic_DNA"/>
</dbReference>
<organism evidence="3 4">
    <name type="scientific">Marivivens donghaensis</name>
    <dbReference type="NCBI Taxonomy" id="1699413"/>
    <lineage>
        <taxon>Bacteria</taxon>
        <taxon>Pseudomonadati</taxon>
        <taxon>Pseudomonadota</taxon>
        <taxon>Alphaproteobacteria</taxon>
        <taxon>Rhodobacterales</taxon>
        <taxon>Paracoccaceae</taxon>
        <taxon>Marivivens group</taxon>
        <taxon>Marivivens</taxon>
    </lineage>
</organism>
<dbReference type="GO" id="GO:0034220">
    <property type="term" value="P:monoatomic ion transmembrane transport"/>
    <property type="evidence" value="ECO:0007669"/>
    <property type="project" value="UniProtKB-KW"/>
</dbReference>
<accession>A0ABX0VUH3</accession>
<protein>
    <submittedName>
        <fullName evidence="3">Two pore domain potassium channel family protein</fullName>
    </submittedName>
</protein>
<dbReference type="InterPro" id="IPR013099">
    <property type="entry name" value="K_chnl_dom"/>
</dbReference>
<evidence type="ECO:0000259" key="2">
    <source>
        <dbReference type="Pfam" id="PF07885"/>
    </source>
</evidence>
<evidence type="ECO:0000313" key="3">
    <source>
        <dbReference type="EMBL" id="NIY71675.1"/>
    </source>
</evidence>
<evidence type="ECO:0000256" key="1">
    <source>
        <dbReference type="SAM" id="Phobius"/>
    </source>
</evidence>
<gene>
    <name evidence="3" type="ORF">HCZ30_04410</name>
</gene>
<sequence>MGARLTGWLNRPPFQIKLLSVLSAAALLILVQISVSVWLWAITMWKMDLFATLDQSVYFALTCFTTLGFGDVLLPDEWQLLGGLAATNGMVNFGFAAGMMVETMHLVRRKQVDAKDKSLES</sequence>
<feature type="transmembrane region" description="Helical" evidence="1">
    <location>
        <begin position="20"/>
        <end position="45"/>
    </location>
</feature>
<comment type="caution">
    <text evidence="3">The sequence shown here is derived from an EMBL/GenBank/DDBJ whole genome shotgun (WGS) entry which is preliminary data.</text>
</comment>
<dbReference type="SUPFAM" id="SSF81324">
    <property type="entry name" value="Voltage-gated potassium channels"/>
    <property type="match status" value="1"/>
</dbReference>
<dbReference type="Gene3D" id="1.10.287.70">
    <property type="match status" value="1"/>
</dbReference>
<dbReference type="Proteomes" id="UP000709466">
    <property type="component" value="Unassembled WGS sequence"/>
</dbReference>
<feature type="transmembrane region" description="Helical" evidence="1">
    <location>
        <begin position="57"/>
        <end position="74"/>
    </location>
</feature>
<keyword evidence="1" id="KW-0812">Transmembrane</keyword>
<keyword evidence="1" id="KW-1133">Transmembrane helix</keyword>
<keyword evidence="3" id="KW-0406">Ion transport</keyword>
<name>A0ABX0VUH3_9RHOB</name>
<keyword evidence="3" id="KW-0813">Transport</keyword>
<evidence type="ECO:0000313" key="4">
    <source>
        <dbReference type="Proteomes" id="UP000709466"/>
    </source>
</evidence>